<name>A0ABD3KNA8_EUCGL</name>
<evidence type="ECO:0000259" key="1">
    <source>
        <dbReference type="Pfam" id="PF07727"/>
    </source>
</evidence>
<protein>
    <recommendedName>
        <fullName evidence="1">Reverse transcriptase Ty1/copia-type domain-containing protein</fullName>
    </recommendedName>
</protein>
<dbReference type="AlphaFoldDB" id="A0ABD3KNA8"/>
<accession>A0ABD3KNA8</accession>
<dbReference type="PANTHER" id="PTHR11439">
    <property type="entry name" value="GAG-POL-RELATED RETROTRANSPOSON"/>
    <property type="match status" value="1"/>
</dbReference>
<dbReference type="Pfam" id="PF07727">
    <property type="entry name" value="RVT_2"/>
    <property type="match status" value="1"/>
</dbReference>
<evidence type="ECO:0000313" key="2">
    <source>
        <dbReference type="EMBL" id="KAL3741250.1"/>
    </source>
</evidence>
<keyword evidence="3" id="KW-1185">Reference proteome</keyword>
<gene>
    <name evidence="2" type="ORF">ACJRO7_016822</name>
</gene>
<dbReference type="InterPro" id="IPR043502">
    <property type="entry name" value="DNA/RNA_pol_sf"/>
</dbReference>
<comment type="caution">
    <text evidence="2">The sequence shown here is derived from an EMBL/GenBank/DDBJ whole genome shotgun (WGS) entry which is preliminary data.</text>
</comment>
<reference evidence="2 3" key="1">
    <citation type="submission" date="2024-11" db="EMBL/GenBank/DDBJ databases">
        <title>Chromosome-level genome assembly of Eucalyptus globulus Labill. provides insights into its genome evolution.</title>
        <authorList>
            <person name="Li X."/>
        </authorList>
    </citation>
    <scope>NUCLEOTIDE SEQUENCE [LARGE SCALE GENOMIC DNA]</scope>
    <source>
        <strain evidence="2">CL2024</strain>
        <tissue evidence="2">Fresh tender leaves</tissue>
    </source>
</reference>
<dbReference type="PANTHER" id="PTHR11439:SF511">
    <property type="match status" value="1"/>
</dbReference>
<feature type="domain" description="Reverse transcriptase Ty1/copia-type" evidence="1">
    <location>
        <begin position="2"/>
        <end position="70"/>
    </location>
</feature>
<dbReference type="SUPFAM" id="SSF56672">
    <property type="entry name" value="DNA/RNA polymerases"/>
    <property type="match status" value="1"/>
</dbReference>
<dbReference type="EMBL" id="JBJKBG010000004">
    <property type="protein sequence ID" value="KAL3741250.1"/>
    <property type="molecule type" value="Genomic_DNA"/>
</dbReference>
<dbReference type="InterPro" id="IPR013103">
    <property type="entry name" value="RVT_2"/>
</dbReference>
<dbReference type="CDD" id="cd09272">
    <property type="entry name" value="RNase_HI_RT_Ty1"/>
    <property type="match status" value="1"/>
</dbReference>
<proteinExistence type="predicted"/>
<organism evidence="2 3">
    <name type="scientific">Eucalyptus globulus</name>
    <name type="common">Tasmanian blue gum</name>
    <dbReference type="NCBI Taxonomy" id="34317"/>
    <lineage>
        <taxon>Eukaryota</taxon>
        <taxon>Viridiplantae</taxon>
        <taxon>Streptophyta</taxon>
        <taxon>Embryophyta</taxon>
        <taxon>Tracheophyta</taxon>
        <taxon>Spermatophyta</taxon>
        <taxon>Magnoliopsida</taxon>
        <taxon>eudicotyledons</taxon>
        <taxon>Gunneridae</taxon>
        <taxon>Pentapetalae</taxon>
        <taxon>rosids</taxon>
        <taxon>malvids</taxon>
        <taxon>Myrtales</taxon>
        <taxon>Myrtaceae</taxon>
        <taxon>Myrtoideae</taxon>
        <taxon>Eucalypteae</taxon>
        <taxon>Eucalyptus</taxon>
    </lineage>
</organism>
<evidence type="ECO:0000313" key="3">
    <source>
        <dbReference type="Proteomes" id="UP001634007"/>
    </source>
</evidence>
<dbReference type="Proteomes" id="UP001634007">
    <property type="component" value="Unassembled WGS sequence"/>
</dbReference>
<sequence length="225" mass="25322">MGNNDSHVARFKKYLHSTFHIKDLGPPKYFLGIEIARSDKGINLSQRKFILEIVSEVGLSGCKPAIIPAEQNAKLTTHEYDLNSSSSIEDPVLKDPSAYQRLVGKLIYFTMTRPDICYAVQILSQFMHSPKQSHMDAALKVVKYLKGCPRLGIFLSRDCNMKMTAFCDTDYATCPMTRRSITSFCIKLGKSLISWKTKKQSTVSLSSAESEYQAMAKTTCEVVWI</sequence>